<dbReference type="InterPro" id="IPR016161">
    <property type="entry name" value="Ald_DH/histidinol_DH"/>
</dbReference>
<evidence type="ECO:0000256" key="3">
    <source>
        <dbReference type="ARBA" id="ARBA00023027"/>
    </source>
</evidence>
<evidence type="ECO:0000256" key="4">
    <source>
        <dbReference type="HAMAP-Rule" id="MF_01174"/>
    </source>
</evidence>
<comment type="pathway">
    <text evidence="4">Amino-acid degradation; L-arginine degradation via AST pathway; L-glutamate and succinate from L-arginine: step 4/5.</text>
</comment>
<dbReference type="Pfam" id="PF00171">
    <property type="entry name" value="Aldedh"/>
    <property type="match status" value="1"/>
</dbReference>
<evidence type="ECO:0000256" key="2">
    <source>
        <dbReference type="ARBA" id="ARBA00023002"/>
    </source>
</evidence>
<dbReference type="HAMAP" id="MF_01174">
    <property type="entry name" value="Aldedh_AstD"/>
    <property type="match status" value="1"/>
</dbReference>
<dbReference type="InterPro" id="IPR016160">
    <property type="entry name" value="Ald_DH_CS_CYS"/>
</dbReference>
<organism evidence="7 8">
    <name type="scientific">Deefgea chitinilytica</name>
    <dbReference type="NCBI Taxonomy" id="570276"/>
    <lineage>
        <taxon>Bacteria</taxon>
        <taxon>Pseudomonadati</taxon>
        <taxon>Pseudomonadota</taxon>
        <taxon>Betaproteobacteria</taxon>
        <taxon>Neisseriales</taxon>
        <taxon>Chitinibacteraceae</taxon>
        <taxon>Deefgea</taxon>
    </lineage>
</organism>
<dbReference type="EMBL" id="WOFE01000001">
    <property type="protein sequence ID" value="MBM5570331.1"/>
    <property type="molecule type" value="Genomic_DNA"/>
</dbReference>
<dbReference type="PROSITE" id="PS00687">
    <property type="entry name" value="ALDEHYDE_DEHYDR_GLU"/>
    <property type="match status" value="1"/>
</dbReference>
<evidence type="ECO:0000313" key="8">
    <source>
        <dbReference type="Proteomes" id="UP001195660"/>
    </source>
</evidence>
<reference evidence="7 8" key="1">
    <citation type="submission" date="2019-11" db="EMBL/GenBank/DDBJ databases">
        <title>Novel Deefgea species.</title>
        <authorList>
            <person name="Han J.-H."/>
        </authorList>
    </citation>
    <scope>NUCLEOTIDE SEQUENCE [LARGE SCALE GENOMIC DNA]</scope>
    <source>
        <strain evidence="7 8">LMG 24817</strain>
    </source>
</reference>
<dbReference type="Gene3D" id="3.40.605.10">
    <property type="entry name" value="Aldehyde Dehydrogenase, Chain A, domain 1"/>
    <property type="match status" value="1"/>
</dbReference>
<comment type="similarity">
    <text evidence="4">Belongs to the aldehyde dehydrogenase family. AstD subfamily.</text>
</comment>
<dbReference type="CDD" id="cd07095">
    <property type="entry name" value="ALDH_SGSD_AstD"/>
    <property type="match status" value="1"/>
</dbReference>
<dbReference type="GO" id="GO:0043824">
    <property type="term" value="F:succinylglutamate-semialdehyde dehydrogenase activity"/>
    <property type="evidence" value="ECO:0007669"/>
    <property type="project" value="UniProtKB-EC"/>
</dbReference>
<proteinExistence type="inferred from homology"/>
<keyword evidence="1 4" id="KW-0056">Arginine metabolism</keyword>
<dbReference type="Proteomes" id="UP001195660">
    <property type="component" value="Unassembled WGS sequence"/>
</dbReference>
<gene>
    <name evidence="4 7" type="primary">astD</name>
    <name evidence="7" type="ORF">GM173_01935</name>
</gene>
<feature type="active site" evidence="4 5">
    <location>
        <position position="244"/>
    </location>
</feature>
<dbReference type="SUPFAM" id="SSF53720">
    <property type="entry name" value="ALDH-like"/>
    <property type="match status" value="1"/>
</dbReference>
<evidence type="ECO:0000313" key="7">
    <source>
        <dbReference type="EMBL" id="MBM5570331.1"/>
    </source>
</evidence>
<keyword evidence="2 4" id="KW-0560">Oxidoreductase</keyword>
<comment type="catalytic activity">
    <reaction evidence="4">
        <text>N-succinyl-L-glutamate 5-semialdehyde + NAD(+) + H2O = N-succinyl-L-glutamate + NADH + 2 H(+)</text>
        <dbReference type="Rhea" id="RHEA:10812"/>
        <dbReference type="ChEBI" id="CHEBI:15377"/>
        <dbReference type="ChEBI" id="CHEBI:15378"/>
        <dbReference type="ChEBI" id="CHEBI:57540"/>
        <dbReference type="ChEBI" id="CHEBI:57945"/>
        <dbReference type="ChEBI" id="CHEBI:58520"/>
        <dbReference type="ChEBI" id="CHEBI:58763"/>
        <dbReference type="EC" id="1.2.1.71"/>
    </reaction>
</comment>
<dbReference type="InterPro" id="IPR016162">
    <property type="entry name" value="Ald_DH_N"/>
</dbReference>
<evidence type="ECO:0000259" key="6">
    <source>
        <dbReference type="Pfam" id="PF00171"/>
    </source>
</evidence>
<dbReference type="NCBIfam" id="NF006992">
    <property type="entry name" value="PRK09457.1"/>
    <property type="match status" value="1"/>
</dbReference>
<keyword evidence="3 4" id="KW-0520">NAD</keyword>
<evidence type="ECO:0000256" key="5">
    <source>
        <dbReference type="PROSITE-ProRule" id="PRU10007"/>
    </source>
</evidence>
<dbReference type="PROSITE" id="PS00070">
    <property type="entry name" value="ALDEHYDE_DEHYDR_CYS"/>
    <property type="match status" value="1"/>
</dbReference>
<feature type="domain" description="Aldehyde dehydrogenase" evidence="6">
    <location>
        <begin position="10"/>
        <end position="461"/>
    </location>
</feature>
<dbReference type="InterPro" id="IPR029510">
    <property type="entry name" value="Ald_DH_CS_GLU"/>
</dbReference>
<name>A0ABS2C859_9NEIS</name>
<dbReference type="InterPro" id="IPR015590">
    <property type="entry name" value="Aldehyde_DH_dom"/>
</dbReference>
<dbReference type="EC" id="1.2.1.71" evidence="4"/>
<dbReference type="PANTHER" id="PTHR11699">
    <property type="entry name" value="ALDEHYDE DEHYDROGENASE-RELATED"/>
    <property type="match status" value="1"/>
</dbReference>
<keyword evidence="8" id="KW-1185">Reference proteome</keyword>
<dbReference type="InterPro" id="IPR016163">
    <property type="entry name" value="Ald_DH_C"/>
</dbReference>
<protein>
    <recommendedName>
        <fullName evidence="4">N-succinylglutamate 5-semialdehyde dehydrogenase</fullName>
        <ecNumber evidence="4">1.2.1.71</ecNumber>
    </recommendedName>
    <alternativeName>
        <fullName evidence="4">Succinylglutamic semialdehyde dehydrogenase</fullName>
        <shortName evidence="4">SGSD</shortName>
    </alternativeName>
</protein>
<feature type="binding site" evidence="4">
    <location>
        <begin position="221"/>
        <end position="226"/>
    </location>
    <ligand>
        <name>NAD(+)</name>
        <dbReference type="ChEBI" id="CHEBI:57540"/>
    </ligand>
</feature>
<dbReference type="NCBIfam" id="TIGR03240">
    <property type="entry name" value="arg_catab_astD"/>
    <property type="match status" value="1"/>
</dbReference>
<dbReference type="InterPro" id="IPR017649">
    <property type="entry name" value="SuccinylGlu_semiald_DH_AstD"/>
</dbReference>
<dbReference type="Gene3D" id="3.40.309.10">
    <property type="entry name" value="Aldehyde Dehydrogenase, Chain A, domain 2"/>
    <property type="match status" value="1"/>
</dbReference>
<evidence type="ECO:0000256" key="1">
    <source>
        <dbReference type="ARBA" id="ARBA00022503"/>
    </source>
</evidence>
<sequence>MPMQLINGQWQLGQGEVFSSCNPVTQDIVWQGPAASADDVSAAVQAARAAFAPWRDLDLSERIALVRNFADLLKANQASLADVIGLETGKPRWEALTEVTTMVNKIEISLKSFDERTGTKESQQGDAHAVLRHRPHGVVAVFGPYNFPGHLPNGHIVPALIAGNCVVFKPSELAPMTAQKTAELWMAAGLPHGVLNVLQGGRETGIALAAQPDLDGLYFTGSANTGYALHRQFAGAPQKILALEMGGNNPLIVEEVAEVDAAIHHVIQSAFISAGQRCTCARRLLIPNGAWGDAFLARLISVTAALKVGAWDAEPQPFMGAVISVTAANILLAAQERLRQMGAVSLLTMERIQSGTALLSPGILDVTAVNNLPDEEYFGPLLQVLRFDDFKQALALANQTQFGLAAGLLSDSREQYDIFWREARAGIVNWNKPLTGASSAAPFGGIGASGNHRASAYYAADYCAYPVASLEAEKLILPSQLPAGMSL</sequence>
<accession>A0ABS2C859</accession>
<comment type="function">
    <text evidence="4">Catalyzes the NAD-dependent reduction of succinylglutamate semialdehyde into succinylglutamate.</text>
</comment>
<feature type="active site" evidence="4">
    <location>
        <position position="278"/>
    </location>
</feature>
<comment type="caution">
    <text evidence="7">The sequence shown here is derived from an EMBL/GenBank/DDBJ whole genome shotgun (WGS) entry which is preliminary data.</text>
</comment>